<gene>
    <name evidence="3" type="ORF">HCU01_30650</name>
    <name evidence="4" type="ORF">SAMN05660971_01045</name>
</gene>
<dbReference type="CDD" id="cd09111">
    <property type="entry name" value="PLDc_ymdC_like_1"/>
    <property type="match status" value="1"/>
</dbReference>
<evidence type="ECO:0000259" key="2">
    <source>
        <dbReference type="PROSITE" id="PS50035"/>
    </source>
</evidence>
<dbReference type="Pfam" id="PF13091">
    <property type="entry name" value="PLDc_2"/>
    <property type="match status" value="2"/>
</dbReference>
<dbReference type="EMBL" id="FRCA01000002">
    <property type="protein sequence ID" value="SHL64927.1"/>
    <property type="molecule type" value="Genomic_DNA"/>
</dbReference>
<keyword evidence="6" id="KW-1185">Reference proteome</keyword>
<dbReference type="EMBL" id="BJXU01000125">
    <property type="protein sequence ID" value="GEN25116.1"/>
    <property type="molecule type" value="Genomic_DNA"/>
</dbReference>
<sequence>MNNVIRFVAARCVPVTALMLMGALTACSTLPPPEGRSVTHAIPVELTRDTSLGRLIAPAMEAHPGESGIYQLRQPLDAFSARWLLAAAAEHTLDIQYYIWNDDVTGTMLYKAMLDAADRDVRVRLLLDDINTAGRDEKIAALDAHPYIEVRLFNPFLVRSPRLVGYITDFHRANRRMHNKSFTVDNQATVIGGRNIADEYFGASEAVSFADLDVVAVGPVVQDVSADFDRYWASASSWPASRVLASVGPQGLERFQQEVNAAVDSPETLKYRQSITESPLGQALEQSEVDLIWAPTTLVSDDPAKGLGLAKDDGLLTDGLQRVIGYPQQSVYLVSPYFVPVERGTRLFSEMEQRGVEVTILTNALEATDVAAVHVGYAKRRRELLEAGVQLFELKRRGPGMEGIRDAAGPLGSSGVSLHAKTFAVDGEKLFVGSFNFDPRSTELNTELGFVIDSPELAEMLAEVFNTDVIEHAYEVKLDDNGDMYWLERTPQGVLRYDQEPNSSLFRRGAVSFISLLPIEWLL</sequence>
<dbReference type="SMART" id="SM00155">
    <property type="entry name" value="PLDc"/>
    <property type="match status" value="2"/>
</dbReference>
<dbReference type="PROSITE" id="PS50035">
    <property type="entry name" value="PLD"/>
    <property type="match status" value="2"/>
</dbReference>
<dbReference type="SUPFAM" id="SSF56024">
    <property type="entry name" value="Phospholipase D/nuclease"/>
    <property type="match status" value="2"/>
</dbReference>
<evidence type="ECO:0000313" key="3">
    <source>
        <dbReference type="EMBL" id="GEN25116.1"/>
    </source>
</evidence>
<feature type="signal peptide" evidence="1">
    <location>
        <begin position="1"/>
        <end position="26"/>
    </location>
</feature>
<dbReference type="PROSITE" id="PS51257">
    <property type="entry name" value="PROKAR_LIPOPROTEIN"/>
    <property type="match status" value="1"/>
</dbReference>
<dbReference type="CDD" id="cd09113">
    <property type="entry name" value="PLDc_ymdC_like_2"/>
    <property type="match status" value="1"/>
</dbReference>
<evidence type="ECO:0000313" key="4">
    <source>
        <dbReference type="EMBL" id="SHL64927.1"/>
    </source>
</evidence>
<dbReference type="Proteomes" id="UP000184123">
    <property type="component" value="Unassembled WGS sequence"/>
</dbReference>
<dbReference type="InterPro" id="IPR025202">
    <property type="entry name" value="PLD-like_dom"/>
</dbReference>
<feature type="chain" id="PRO_5012839202" evidence="1">
    <location>
        <begin position="27"/>
        <end position="523"/>
    </location>
</feature>
<reference evidence="3 6" key="2">
    <citation type="submission" date="2019-07" db="EMBL/GenBank/DDBJ databases">
        <title>Whole genome shotgun sequence of Halomonas cupida NBRC 102219.</title>
        <authorList>
            <person name="Hosoyama A."/>
            <person name="Uohara A."/>
            <person name="Ohji S."/>
            <person name="Ichikawa N."/>
        </authorList>
    </citation>
    <scope>NUCLEOTIDE SEQUENCE [LARGE SCALE GENOMIC DNA]</scope>
    <source>
        <strain evidence="3 6">NBRC 102219</strain>
    </source>
</reference>
<accession>A0A1M7CCN2</accession>
<dbReference type="GO" id="GO:0032049">
    <property type="term" value="P:cardiolipin biosynthetic process"/>
    <property type="evidence" value="ECO:0007669"/>
    <property type="project" value="UniProtKB-ARBA"/>
</dbReference>
<keyword evidence="1" id="KW-0732">Signal</keyword>
<dbReference type="PANTHER" id="PTHR21248:SF12">
    <property type="entry name" value="CARDIOLIPIN SYNTHASE C"/>
    <property type="match status" value="1"/>
</dbReference>
<dbReference type="GO" id="GO:0030572">
    <property type="term" value="F:phosphatidyltransferase activity"/>
    <property type="evidence" value="ECO:0007669"/>
    <property type="project" value="UniProtKB-ARBA"/>
</dbReference>
<evidence type="ECO:0000313" key="6">
    <source>
        <dbReference type="Proteomes" id="UP000321726"/>
    </source>
</evidence>
<protein>
    <submittedName>
        <fullName evidence="4">Phosphatidylserine/phosphatidylglycerophosphate/cardiolipin synthase</fullName>
    </submittedName>
    <submittedName>
        <fullName evidence="3">Phospholipase D family protein</fullName>
    </submittedName>
</protein>
<dbReference type="Proteomes" id="UP000321726">
    <property type="component" value="Unassembled WGS sequence"/>
</dbReference>
<dbReference type="PANTHER" id="PTHR21248">
    <property type="entry name" value="CARDIOLIPIN SYNTHASE"/>
    <property type="match status" value="1"/>
</dbReference>
<reference evidence="4 5" key="1">
    <citation type="submission" date="2016-11" db="EMBL/GenBank/DDBJ databases">
        <authorList>
            <person name="Jaros S."/>
            <person name="Januszkiewicz K."/>
            <person name="Wedrychowicz H."/>
        </authorList>
    </citation>
    <scope>NUCLEOTIDE SEQUENCE [LARGE SCALE GENOMIC DNA]</scope>
    <source>
        <strain evidence="4 5">DSM 4740</strain>
    </source>
</reference>
<dbReference type="STRING" id="44933.SAMN05660971_01045"/>
<organism evidence="4 5">
    <name type="scientific">Halomonas cupida</name>
    <dbReference type="NCBI Taxonomy" id="44933"/>
    <lineage>
        <taxon>Bacteria</taxon>
        <taxon>Pseudomonadati</taxon>
        <taxon>Pseudomonadota</taxon>
        <taxon>Gammaproteobacteria</taxon>
        <taxon>Oceanospirillales</taxon>
        <taxon>Halomonadaceae</taxon>
        <taxon>Halomonas</taxon>
    </lineage>
</organism>
<dbReference type="InterPro" id="IPR001736">
    <property type="entry name" value="PLipase_D/transphosphatidylase"/>
</dbReference>
<proteinExistence type="predicted"/>
<feature type="domain" description="PLD phosphodiesterase" evidence="2">
    <location>
        <begin position="414"/>
        <end position="441"/>
    </location>
</feature>
<dbReference type="AlphaFoldDB" id="A0A1M7CCN2"/>
<evidence type="ECO:0000313" key="5">
    <source>
        <dbReference type="Proteomes" id="UP000184123"/>
    </source>
</evidence>
<feature type="domain" description="PLD phosphodiesterase" evidence="2">
    <location>
        <begin position="173"/>
        <end position="200"/>
    </location>
</feature>
<name>A0A1M7CCN2_9GAMM</name>
<dbReference type="Gene3D" id="3.30.870.10">
    <property type="entry name" value="Endonuclease Chain A"/>
    <property type="match status" value="2"/>
</dbReference>
<evidence type="ECO:0000256" key="1">
    <source>
        <dbReference type="SAM" id="SignalP"/>
    </source>
</evidence>